<reference evidence="1 2" key="1">
    <citation type="journal article" date="2022" name="bioRxiv">
        <title>The genome of the oomycete Peronosclerospora sorghi, a cosmopolitan pathogen of maize and sorghum, is inflated with dispersed pseudogenes.</title>
        <authorList>
            <person name="Fletcher K."/>
            <person name="Martin F."/>
            <person name="Isakeit T."/>
            <person name="Cavanaugh K."/>
            <person name="Magill C."/>
            <person name="Michelmore R."/>
        </authorList>
    </citation>
    <scope>NUCLEOTIDE SEQUENCE [LARGE SCALE GENOMIC DNA]</scope>
    <source>
        <strain evidence="1">P6</strain>
    </source>
</reference>
<evidence type="ECO:0000313" key="1">
    <source>
        <dbReference type="EMBL" id="KAI9915653.1"/>
    </source>
</evidence>
<accession>A0ACC0WA01</accession>
<gene>
    <name evidence="1" type="ORF">PsorP6_007091</name>
</gene>
<sequence>MPTLYVGTYTRKEGHVDGHAKGIYAYSFDDRTGALELLKVTEGAGINPSYVVGTESILYAVNECNEASALRPGHETGFVTAYKMKKQGELVSLSRHETCGTYACHVALSPQCDFVSVANYGGGLSLFPVKPDGSLAPPSDYHCFPGASLVVPDRQDASHIHSTAWTSNGLVAADLGTDRVVQYTLDAENQKLVDEEFIVRPPGSGPRHFALSSTLGVAYIIGELDNTVGVHPLDVKTGKVGHEVLQNISTLPPNYAGPAPLASDIHISTNQRFVYAATRFSDTITVYKILADTRLELVECVSTRGKTPRDILIYKDFLLAVNQDTSSLDVYRADPETGKLTRGIGFAVARQLYRRGWQVALTSRDLTRAQAAAAQISPSVLPVTYTCPRRADRDASVHAAHVVAQVTATFGTSPSALVNAAGMSRDRLLVRLQDAELDEVVAANLMGPVYMSKAVAKGMIQKRHGSIISIGSVVGAAGNVGQVAYSASKSGLVGVTKTLAKELGTRNVRVNLVEPGFIRTDMTDAMDERVRARMLHNIPLARYGDAEEVAHLVTFLASDEASYITGQCIRIDGGLII</sequence>
<comment type="caution">
    <text evidence="1">The sequence shown here is derived from an EMBL/GenBank/DDBJ whole genome shotgun (WGS) entry which is preliminary data.</text>
</comment>
<evidence type="ECO:0000313" key="2">
    <source>
        <dbReference type="Proteomes" id="UP001163321"/>
    </source>
</evidence>
<protein>
    <submittedName>
        <fullName evidence="1">Uncharacterized protein</fullName>
    </submittedName>
</protein>
<name>A0ACC0WA01_9STRA</name>
<proteinExistence type="predicted"/>
<organism evidence="1 2">
    <name type="scientific">Peronosclerospora sorghi</name>
    <dbReference type="NCBI Taxonomy" id="230839"/>
    <lineage>
        <taxon>Eukaryota</taxon>
        <taxon>Sar</taxon>
        <taxon>Stramenopiles</taxon>
        <taxon>Oomycota</taxon>
        <taxon>Peronosporomycetes</taxon>
        <taxon>Peronosporales</taxon>
        <taxon>Peronosporaceae</taxon>
        <taxon>Peronosclerospora</taxon>
    </lineage>
</organism>
<dbReference type="EMBL" id="CM047582">
    <property type="protein sequence ID" value="KAI9915653.1"/>
    <property type="molecule type" value="Genomic_DNA"/>
</dbReference>
<keyword evidence="2" id="KW-1185">Reference proteome</keyword>
<dbReference type="Proteomes" id="UP001163321">
    <property type="component" value="Chromosome 3"/>
</dbReference>